<evidence type="ECO:0000313" key="4">
    <source>
        <dbReference type="Proteomes" id="UP000019118"/>
    </source>
</evidence>
<keyword evidence="4" id="KW-1185">Reference proteome</keyword>
<reference evidence="2 4" key="1">
    <citation type="journal article" date="2013" name="Genome Biol.">
        <title>Draft genome of the mountain pine beetle, Dendroctonus ponderosae Hopkins, a major forest pest.</title>
        <authorList>
            <person name="Keeling C.I."/>
            <person name="Yuen M.M."/>
            <person name="Liao N.Y."/>
            <person name="Docking T.R."/>
            <person name="Chan S.K."/>
            <person name="Taylor G.A."/>
            <person name="Palmquist D.L."/>
            <person name="Jackman S.D."/>
            <person name="Nguyen A."/>
            <person name="Li M."/>
            <person name="Henderson H."/>
            <person name="Janes J.K."/>
            <person name="Zhao Y."/>
            <person name="Pandoh P."/>
            <person name="Moore R."/>
            <person name="Sperling F.A."/>
            <person name="Huber D.P."/>
            <person name="Birol I."/>
            <person name="Jones S.J."/>
            <person name="Bohlmann J."/>
        </authorList>
    </citation>
    <scope>NUCLEOTIDE SEQUENCE</scope>
</reference>
<sequence>MEPERRFDNHSQARIKLTLRYSVQRQRLIVTVHDIENLERDDTRGLYVKLYLLPERGKDTKRRTMVVKTQKSPVFEETFEYAMQQGELGQKRLEVSVCEERIIKNEPVGKVVVDLDRISLVLAHTKLFPLSRNHSQN</sequence>
<proteinExistence type="predicted"/>
<dbReference type="PANTHER" id="PTHR45761:SF1">
    <property type="entry name" value="EXTENDED SYNAPTOTAGMIN-LIKE PROTEIN 2, ISOFORM C"/>
    <property type="match status" value="1"/>
</dbReference>
<dbReference type="SMART" id="SM00239">
    <property type="entry name" value="C2"/>
    <property type="match status" value="1"/>
</dbReference>
<dbReference type="GO" id="GO:0008429">
    <property type="term" value="F:phosphatidylethanolamine binding"/>
    <property type="evidence" value="ECO:0007669"/>
    <property type="project" value="TreeGrafter"/>
</dbReference>
<dbReference type="AlphaFoldDB" id="N6UCT1"/>
<name>N6UCT1_DENPD</name>
<dbReference type="GO" id="GO:0005509">
    <property type="term" value="F:calcium ion binding"/>
    <property type="evidence" value="ECO:0007669"/>
    <property type="project" value="TreeGrafter"/>
</dbReference>
<dbReference type="GO" id="GO:0031210">
    <property type="term" value="F:phosphatidylcholine binding"/>
    <property type="evidence" value="ECO:0007669"/>
    <property type="project" value="TreeGrafter"/>
</dbReference>
<feature type="domain" description="C2" evidence="1">
    <location>
        <begin position="11"/>
        <end position="128"/>
    </location>
</feature>
<dbReference type="GO" id="GO:0035091">
    <property type="term" value="F:phosphatidylinositol binding"/>
    <property type="evidence" value="ECO:0007669"/>
    <property type="project" value="TreeGrafter"/>
</dbReference>
<dbReference type="GO" id="GO:0005544">
    <property type="term" value="F:calcium-dependent phospholipid binding"/>
    <property type="evidence" value="ECO:0007669"/>
    <property type="project" value="TreeGrafter"/>
</dbReference>
<evidence type="ECO:0000259" key="1">
    <source>
        <dbReference type="PROSITE" id="PS50004"/>
    </source>
</evidence>
<dbReference type="Proteomes" id="UP000019118">
    <property type="component" value="Unassembled WGS sequence"/>
</dbReference>
<feature type="non-terminal residue" evidence="2">
    <location>
        <position position="1"/>
    </location>
</feature>
<dbReference type="EMBL" id="KB740904">
    <property type="protein sequence ID" value="ENN78441.1"/>
    <property type="molecule type" value="Genomic_DNA"/>
</dbReference>
<dbReference type="GO" id="GO:0005789">
    <property type="term" value="C:endoplasmic reticulum membrane"/>
    <property type="evidence" value="ECO:0007669"/>
    <property type="project" value="TreeGrafter"/>
</dbReference>
<dbReference type="Pfam" id="PF00168">
    <property type="entry name" value="C2"/>
    <property type="match status" value="1"/>
</dbReference>
<protein>
    <recommendedName>
        <fullName evidence="1">C2 domain-containing protein</fullName>
    </recommendedName>
</protein>
<dbReference type="EnsemblMetazoa" id="XM_019902107.1">
    <property type="protein sequence ID" value="XP_019757666.1"/>
    <property type="gene ID" value="LOC109536042"/>
</dbReference>
<dbReference type="PANTHER" id="PTHR45761">
    <property type="entry name" value="EXTENDED SYNAPTOTAGMIN-LIKE PROTEIN 2, ISOFORM C"/>
    <property type="match status" value="1"/>
</dbReference>
<evidence type="ECO:0000313" key="2">
    <source>
        <dbReference type="EMBL" id="ENN78441.1"/>
    </source>
</evidence>
<accession>N6UCT1</accession>
<dbReference type="Gene3D" id="2.60.40.150">
    <property type="entry name" value="C2 domain"/>
    <property type="match status" value="1"/>
</dbReference>
<dbReference type="KEGG" id="dpa:109536042"/>
<dbReference type="InterPro" id="IPR035892">
    <property type="entry name" value="C2_domain_sf"/>
</dbReference>
<dbReference type="InterPro" id="IPR051634">
    <property type="entry name" value="Extended_Synaptotagmin"/>
</dbReference>
<organism evidence="2">
    <name type="scientific">Dendroctonus ponderosae</name>
    <name type="common">Mountain pine beetle</name>
    <dbReference type="NCBI Taxonomy" id="77166"/>
    <lineage>
        <taxon>Eukaryota</taxon>
        <taxon>Metazoa</taxon>
        <taxon>Ecdysozoa</taxon>
        <taxon>Arthropoda</taxon>
        <taxon>Hexapoda</taxon>
        <taxon>Insecta</taxon>
        <taxon>Pterygota</taxon>
        <taxon>Neoptera</taxon>
        <taxon>Endopterygota</taxon>
        <taxon>Coleoptera</taxon>
        <taxon>Polyphaga</taxon>
        <taxon>Cucujiformia</taxon>
        <taxon>Curculionidae</taxon>
        <taxon>Scolytinae</taxon>
        <taxon>Dendroctonus</taxon>
    </lineage>
</organism>
<dbReference type="HOGENOM" id="CLU_1867181_0_0_1"/>
<dbReference type="SUPFAM" id="SSF49562">
    <property type="entry name" value="C2 domain (Calcium/lipid-binding domain, CaLB)"/>
    <property type="match status" value="1"/>
</dbReference>
<reference evidence="3" key="2">
    <citation type="submission" date="2024-08" db="UniProtKB">
        <authorList>
            <consortium name="EnsemblMetazoa"/>
        </authorList>
    </citation>
    <scope>IDENTIFICATION</scope>
</reference>
<evidence type="ECO:0000313" key="3">
    <source>
        <dbReference type="EnsemblMetazoa" id="XP_019757666.1"/>
    </source>
</evidence>
<dbReference type="OrthoDB" id="1029639at2759"/>
<gene>
    <name evidence="3" type="primary">109536042</name>
    <name evidence="2" type="ORF">YQE_05079</name>
</gene>
<dbReference type="InterPro" id="IPR000008">
    <property type="entry name" value="C2_dom"/>
</dbReference>
<dbReference type="PROSITE" id="PS50004">
    <property type="entry name" value="C2"/>
    <property type="match status" value="1"/>
</dbReference>